<dbReference type="InterPro" id="IPR011042">
    <property type="entry name" value="6-blade_b-propeller_TolB-like"/>
</dbReference>
<dbReference type="Gene3D" id="2.60.120.260">
    <property type="entry name" value="Galactose-binding domain-like"/>
    <property type="match status" value="1"/>
</dbReference>
<organism evidence="12 13">
    <name type="scientific">Luteolibacter luteus</name>
    <dbReference type="NCBI Taxonomy" id="2728835"/>
    <lineage>
        <taxon>Bacteria</taxon>
        <taxon>Pseudomonadati</taxon>
        <taxon>Verrucomicrobiota</taxon>
        <taxon>Verrucomicrobiia</taxon>
        <taxon>Verrucomicrobiales</taxon>
        <taxon>Verrucomicrobiaceae</taxon>
        <taxon>Luteolibacter</taxon>
    </lineage>
</organism>
<dbReference type="InterPro" id="IPR000601">
    <property type="entry name" value="PKD_dom"/>
</dbReference>
<dbReference type="Gene3D" id="2.120.10.30">
    <property type="entry name" value="TolB, C-terminal domain"/>
    <property type="match status" value="1"/>
</dbReference>
<evidence type="ECO:0000256" key="5">
    <source>
        <dbReference type="ARBA" id="ARBA00022982"/>
    </source>
</evidence>
<protein>
    <submittedName>
        <fullName evidence="12">Carbohydrate-binding protein</fullName>
    </submittedName>
</protein>
<dbReference type="Pfam" id="PF03422">
    <property type="entry name" value="CBM_6"/>
    <property type="match status" value="1"/>
</dbReference>
<evidence type="ECO:0000256" key="1">
    <source>
        <dbReference type="ARBA" id="ARBA00022448"/>
    </source>
</evidence>
<dbReference type="KEGG" id="luo:HHL09_15320"/>
<feature type="signal peptide" evidence="8">
    <location>
        <begin position="1"/>
        <end position="20"/>
    </location>
</feature>
<reference evidence="12 13" key="1">
    <citation type="submission" date="2020-04" db="EMBL/GenBank/DDBJ databases">
        <title>Luteolibacter sp. G-1-1-1 isolated from soil.</title>
        <authorList>
            <person name="Dahal R.H."/>
        </authorList>
    </citation>
    <scope>NUCLEOTIDE SEQUENCE [LARGE SCALE GENOMIC DNA]</scope>
    <source>
        <strain evidence="12 13">G-1-1-1</strain>
    </source>
</reference>
<evidence type="ECO:0000313" key="12">
    <source>
        <dbReference type="EMBL" id="QJE97098.1"/>
    </source>
</evidence>
<dbReference type="InterPro" id="IPR006584">
    <property type="entry name" value="Cellulose-bd_IV"/>
</dbReference>
<dbReference type="InterPro" id="IPR011041">
    <property type="entry name" value="Quinoprot_gluc/sorb_DH_b-prop"/>
</dbReference>
<keyword evidence="5" id="KW-0249">Electron transport</keyword>
<evidence type="ECO:0000256" key="4">
    <source>
        <dbReference type="ARBA" id="ARBA00022729"/>
    </source>
</evidence>
<accession>A0A858RKW6</accession>
<keyword evidence="2 7" id="KW-0349">Heme</keyword>
<gene>
    <name evidence="12" type="ORF">HHL09_15320</name>
</gene>
<dbReference type="Pfam" id="PF07995">
    <property type="entry name" value="GSDH"/>
    <property type="match status" value="1"/>
</dbReference>
<dbReference type="InterPro" id="IPR012938">
    <property type="entry name" value="Glc/Sorbosone_DH"/>
</dbReference>
<keyword evidence="1" id="KW-0813">Transport</keyword>
<dbReference type="InterPro" id="IPR013783">
    <property type="entry name" value="Ig-like_fold"/>
</dbReference>
<dbReference type="PANTHER" id="PTHR19328">
    <property type="entry name" value="HEDGEHOG-INTERACTING PROTEIN"/>
    <property type="match status" value="1"/>
</dbReference>
<dbReference type="CDD" id="cd00146">
    <property type="entry name" value="PKD"/>
    <property type="match status" value="1"/>
</dbReference>
<dbReference type="SUPFAM" id="SSF46626">
    <property type="entry name" value="Cytochrome c"/>
    <property type="match status" value="1"/>
</dbReference>
<dbReference type="PROSITE" id="PS51007">
    <property type="entry name" value="CYTC"/>
    <property type="match status" value="1"/>
</dbReference>
<feature type="domain" description="PKD" evidence="9">
    <location>
        <begin position="474"/>
        <end position="557"/>
    </location>
</feature>
<dbReference type="GO" id="GO:0005506">
    <property type="term" value="F:iron ion binding"/>
    <property type="evidence" value="ECO:0007669"/>
    <property type="project" value="InterPro"/>
</dbReference>
<dbReference type="SUPFAM" id="SSF49785">
    <property type="entry name" value="Galactose-binding domain-like"/>
    <property type="match status" value="1"/>
</dbReference>
<dbReference type="InterPro" id="IPR008979">
    <property type="entry name" value="Galactose-bd-like_sf"/>
</dbReference>
<dbReference type="SMART" id="SM00089">
    <property type="entry name" value="PKD"/>
    <property type="match status" value="1"/>
</dbReference>
<keyword evidence="6 7" id="KW-0408">Iron</keyword>
<dbReference type="PRINTS" id="PR00606">
    <property type="entry name" value="CYTCHROMECID"/>
</dbReference>
<evidence type="ECO:0000256" key="8">
    <source>
        <dbReference type="SAM" id="SignalP"/>
    </source>
</evidence>
<dbReference type="PROSITE" id="PS51175">
    <property type="entry name" value="CBM6"/>
    <property type="match status" value="1"/>
</dbReference>
<keyword evidence="13" id="KW-1185">Reference proteome</keyword>
<dbReference type="InterPro" id="IPR022409">
    <property type="entry name" value="PKD/Chitinase_dom"/>
</dbReference>
<feature type="binding site" description="covalent" evidence="7">
    <location>
        <position position="637"/>
    </location>
    <ligand>
        <name>heme c</name>
        <dbReference type="ChEBI" id="CHEBI:61717"/>
    </ligand>
</feature>
<dbReference type="InterPro" id="IPR002324">
    <property type="entry name" value="Cyt_c_ID"/>
</dbReference>
<dbReference type="SUPFAM" id="SSF49299">
    <property type="entry name" value="PKD domain"/>
    <property type="match status" value="1"/>
</dbReference>
<dbReference type="AlphaFoldDB" id="A0A858RKW6"/>
<feature type="binding site" description="covalent" evidence="7">
    <location>
        <position position="633"/>
    </location>
    <ligand>
        <name>heme c</name>
        <dbReference type="ChEBI" id="CHEBI:61717"/>
    </ligand>
</feature>
<feature type="chain" id="PRO_5032341443" evidence="8">
    <location>
        <begin position="21"/>
        <end position="883"/>
    </location>
</feature>
<dbReference type="InterPro" id="IPR035986">
    <property type="entry name" value="PKD_dom_sf"/>
</dbReference>
<dbReference type="GO" id="GO:0009055">
    <property type="term" value="F:electron transfer activity"/>
    <property type="evidence" value="ECO:0007669"/>
    <property type="project" value="InterPro"/>
</dbReference>
<dbReference type="Gene3D" id="2.60.40.10">
    <property type="entry name" value="Immunoglobulins"/>
    <property type="match status" value="1"/>
</dbReference>
<comment type="PTM">
    <text evidence="7">Binds 1 heme c group covalently per subunit.</text>
</comment>
<evidence type="ECO:0000259" key="11">
    <source>
        <dbReference type="PROSITE" id="PS51175"/>
    </source>
</evidence>
<evidence type="ECO:0000256" key="2">
    <source>
        <dbReference type="ARBA" id="ARBA00022617"/>
    </source>
</evidence>
<evidence type="ECO:0000259" key="9">
    <source>
        <dbReference type="PROSITE" id="PS50093"/>
    </source>
</evidence>
<dbReference type="Pfam" id="PF18911">
    <property type="entry name" value="PKD_4"/>
    <property type="match status" value="1"/>
</dbReference>
<dbReference type="SMART" id="SM00606">
    <property type="entry name" value="CBD_IV"/>
    <property type="match status" value="1"/>
</dbReference>
<evidence type="ECO:0000313" key="13">
    <source>
        <dbReference type="Proteomes" id="UP000501812"/>
    </source>
</evidence>
<sequence length="883" mass="96305">MKTPSALFSLLLLTQPHALSADGPVPPDYRFKVESLLEGMPQPMQMQFAPDGRLFFNEIAGVVKIFDPKDRSVKEVGKLEVTNAMENGLLGMALDPGFAENHWIYLLHSAPDFDGQTLSRFEVKDDKLDKDSRKDLLKIPEQRKECCHHAGALRFGPDGMLYISTGDNTNPFQSDGFSPLDERDGRNPWDAQKSAGNTNDLRGKILRIRPKADGSYEIPEGNLFRKGTPDTRPEIYAMGFRNPWRFSIDPADGALYVGDVGPDSGETREDRGPNGFDTLNRITKPGNYGWPYSRGKELYNDFDFTANKAGKAFDMKGPTNDSPNNTGMKKLPAVQSPLVWYPGRPTPDFPLIGGGGRTACGGPAFHYDPKFRQSGGFPEYYDRSIIFYDWQRPFIVWLRMDARGNLEKMEPFTNAVRLAQGADDDSGRFQIKRPVDMCFGKDGALYVMDYGETWGANKDARLVRISFQWGNLAPVAKIEANNTRGPEPLAVSLSAEGSKDYEGDTLAYEWRLQPGDKVIGKAKEAKVTLSTAGNYTAELTVKDTKGGTAKSSVNLVVGNHAPEVHIVAPADGTFVTPGQKLRYEIEVKDVEDGSSKDKPDEIGYRTLVNASWEAGDDASGVESGLALMKQNDCFNCHSVDQKLVGPPLLDIANRYRGKSEAIAPAAERVLKGSSGVWGEVGMLPHPQINPDEANLMVRWIFSLEPGKAAPAVNRGLTGELTVPNERRLRGGQLEASYTDAGKGTVGSLGSSASIRLLPRLLQAESGKVQGAKVLSGSGAQGQFIGSIDHGHRLDLGKLQLDDSVSLTARVSSGGQGGVIEFRDGSASGRLVAKLEVKSTGAWDKWEEVTAPLEVKGPVDLVAVFVNPGKGGIMNLDWVRFNEK</sequence>
<dbReference type="Proteomes" id="UP000501812">
    <property type="component" value="Chromosome"/>
</dbReference>
<dbReference type="Gene3D" id="1.10.760.10">
    <property type="entry name" value="Cytochrome c-like domain"/>
    <property type="match status" value="1"/>
</dbReference>
<dbReference type="PROSITE" id="PS50093">
    <property type="entry name" value="PKD"/>
    <property type="match status" value="1"/>
</dbReference>
<proteinExistence type="predicted"/>
<feature type="binding site" description="covalent" evidence="7">
    <location>
        <position position="682"/>
    </location>
    <ligand>
        <name>heme c</name>
        <dbReference type="ChEBI" id="CHEBI:61717"/>
    </ligand>
</feature>
<dbReference type="SUPFAM" id="SSF50952">
    <property type="entry name" value="Soluble quinoprotein glucose dehydrogenase"/>
    <property type="match status" value="1"/>
</dbReference>
<dbReference type="GO" id="GO:0020037">
    <property type="term" value="F:heme binding"/>
    <property type="evidence" value="ECO:0007669"/>
    <property type="project" value="InterPro"/>
</dbReference>
<dbReference type="InterPro" id="IPR009056">
    <property type="entry name" value="Cyt_c-like_dom"/>
</dbReference>
<evidence type="ECO:0000259" key="10">
    <source>
        <dbReference type="PROSITE" id="PS51007"/>
    </source>
</evidence>
<keyword evidence="4 8" id="KW-0732">Signal</keyword>
<evidence type="ECO:0000256" key="3">
    <source>
        <dbReference type="ARBA" id="ARBA00022723"/>
    </source>
</evidence>
<dbReference type="InterPro" id="IPR036909">
    <property type="entry name" value="Cyt_c-like_dom_sf"/>
</dbReference>
<name>A0A858RKW6_9BACT</name>
<keyword evidence="3 7" id="KW-0479">Metal-binding</keyword>
<feature type="domain" description="CBM6" evidence="11">
    <location>
        <begin position="759"/>
        <end position="881"/>
    </location>
</feature>
<dbReference type="GO" id="GO:0030246">
    <property type="term" value="F:carbohydrate binding"/>
    <property type="evidence" value="ECO:0007669"/>
    <property type="project" value="InterPro"/>
</dbReference>
<evidence type="ECO:0000256" key="6">
    <source>
        <dbReference type="ARBA" id="ARBA00023004"/>
    </source>
</evidence>
<dbReference type="Pfam" id="PF00034">
    <property type="entry name" value="Cytochrom_C"/>
    <property type="match status" value="1"/>
</dbReference>
<feature type="domain" description="Cytochrome c" evidence="10">
    <location>
        <begin position="619"/>
        <end position="704"/>
    </location>
</feature>
<dbReference type="RefSeq" id="WP_169455498.1">
    <property type="nucleotide sequence ID" value="NZ_CP051774.1"/>
</dbReference>
<dbReference type="CDD" id="cd04084">
    <property type="entry name" value="CBM6_xylanase-like"/>
    <property type="match status" value="1"/>
</dbReference>
<dbReference type="PANTHER" id="PTHR19328:SF75">
    <property type="entry name" value="ALDOSE SUGAR DEHYDROGENASE YLII"/>
    <property type="match status" value="1"/>
</dbReference>
<evidence type="ECO:0000256" key="7">
    <source>
        <dbReference type="PIRSR" id="PIRSR602324-1"/>
    </source>
</evidence>
<dbReference type="InterPro" id="IPR005084">
    <property type="entry name" value="CBM6"/>
</dbReference>
<dbReference type="EMBL" id="CP051774">
    <property type="protein sequence ID" value="QJE97098.1"/>
    <property type="molecule type" value="Genomic_DNA"/>
</dbReference>